<dbReference type="STRING" id="196109.A0A136IMC1"/>
<evidence type="ECO:0000259" key="3">
    <source>
        <dbReference type="PROSITE" id="PS00497"/>
    </source>
</evidence>
<dbReference type="InParanoid" id="A0A136IMC1"/>
<dbReference type="Gene3D" id="1.10.1280.10">
    <property type="entry name" value="Di-copper center containing domain from catechol oxidase"/>
    <property type="match status" value="1"/>
</dbReference>
<evidence type="ECO:0000256" key="2">
    <source>
        <dbReference type="ARBA" id="ARBA00023008"/>
    </source>
</evidence>
<feature type="non-terminal residue" evidence="5">
    <location>
        <position position="1"/>
    </location>
</feature>
<evidence type="ECO:0000259" key="4">
    <source>
        <dbReference type="PROSITE" id="PS00498"/>
    </source>
</evidence>
<dbReference type="Pfam" id="PF00264">
    <property type="entry name" value="Tyrosinase"/>
    <property type="match status" value="1"/>
</dbReference>
<dbReference type="EMBL" id="KQ964271">
    <property type="protein sequence ID" value="KXJ86055.1"/>
    <property type="molecule type" value="Genomic_DNA"/>
</dbReference>
<evidence type="ECO:0000313" key="5">
    <source>
        <dbReference type="EMBL" id="KXJ86055.1"/>
    </source>
</evidence>
<gene>
    <name evidence="5" type="ORF">Micbo1qcDRAFT_126950</name>
</gene>
<evidence type="ECO:0000313" key="6">
    <source>
        <dbReference type="Proteomes" id="UP000070501"/>
    </source>
</evidence>
<dbReference type="PROSITE" id="PS00497">
    <property type="entry name" value="TYROSINASE_1"/>
    <property type="match status" value="1"/>
</dbReference>
<dbReference type="Proteomes" id="UP000070501">
    <property type="component" value="Unassembled WGS sequence"/>
</dbReference>
<proteinExistence type="predicted"/>
<dbReference type="GO" id="GO:0046872">
    <property type="term" value="F:metal ion binding"/>
    <property type="evidence" value="ECO:0007669"/>
    <property type="project" value="UniProtKB-KW"/>
</dbReference>
<dbReference type="GO" id="GO:0016491">
    <property type="term" value="F:oxidoreductase activity"/>
    <property type="evidence" value="ECO:0007669"/>
    <property type="project" value="InterPro"/>
</dbReference>
<dbReference type="PRINTS" id="PR00092">
    <property type="entry name" value="TYROSINASE"/>
</dbReference>
<accession>A0A136IMC1</accession>
<dbReference type="AlphaFoldDB" id="A0A136IMC1"/>
<feature type="domain" description="Tyrosinase copper-binding" evidence="3">
    <location>
        <begin position="51"/>
        <end position="68"/>
    </location>
</feature>
<dbReference type="PANTHER" id="PTHR11474:SF126">
    <property type="entry name" value="TYROSINASE-LIKE PROTEIN TYR-1-RELATED"/>
    <property type="match status" value="1"/>
</dbReference>
<keyword evidence="6" id="KW-1185">Reference proteome</keyword>
<dbReference type="InterPro" id="IPR002227">
    <property type="entry name" value="Tyrosinase_Cu-bd"/>
</dbReference>
<dbReference type="InterPro" id="IPR050316">
    <property type="entry name" value="Tyrosinase/Hemocyanin"/>
</dbReference>
<dbReference type="SUPFAM" id="SSF48056">
    <property type="entry name" value="Di-copper centre-containing domain"/>
    <property type="match status" value="1"/>
</dbReference>
<feature type="domain" description="Tyrosinase copper-binding" evidence="4">
    <location>
        <begin position="200"/>
        <end position="211"/>
    </location>
</feature>
<reference evidence="6" key="1">
    <citation type="submission" date="2016-02" db="EMBL/GenBank/DDBJ databases">
        <title>Draft genome sequence of Microdochium bolleyi, a fungal endophyte of beachgrass.</title>
        <authorList>
            <consortium name="DOE Joint Genome Institute"/>
            <person name="David A.S."/>
            <person name="May G."/>
            <person name="Haridas S."/>
            <person name="Lim J."/>
            <person name="Wang M."/>
            <person name="Labutti K."/>
            <person name="Lipzen A."/>
            <person name="Barry K."/>
            <person name="Grigoriev I.V."/>
        </authorList>
    </citation>
    <scope>NUCLEOTIDE SEQUENCE [LARGE SCALE GENOMIC DNA]</scope>
    <source>
        <strain evidence="6">J235TASD1</strain>
    </source>
</reference>
<dbReference type="InterPro" id="IPR008922">
    <property type="entry name" value="Di-copper_centre_dom_sf"/>
</dbReference>
<keyword evidence="2" id="KW-0186">Copper</keyword>
<sequence>DWRNMTDSTKLSYVQAIKCLFNAPTRVFTTAAANRYEELVYVHQQMTNTIHQDGVFLPWHRYFTWIFESMLREECSYTGPFPWWDEARDANNFAASGLFTSEYFGSLPPIGSDGSGSCISGGVFADIVLTIGPGQNNIRHCISRAENKTITAFDNQSYFNFCMSRTNFTVFAVCNENGPHALGHNGIGSVMSDVYSSPGDPIFFSHHSYVDRFWNSWQRSKADYLTQVGGFTTPRCRQPGASCVPMTADTVLSSMGLRASVTVRDMMDIHRGPLCYTYDS</sequence>
<dbReference type="PROSITE" id="PS00498">
    <property type="entry name" value="TYROSINASE_2"/>
    <property type="match status" value="1"/>
</dbReference>
<dbReference type="OrthoDB" id="6132182at2759"/>
<evidence type="ECO:0000256" key="1">
    <source>
        <dbReference type="ARBA" id="ARBA00022723"/>
    </source>
</evidence>
<keyword evidence="1" id="KW-0479">Metal-binding</keyword>
<organism evidence="5 6">
    <name type="scientific">Microdochium bolleyi</name>
    <dbReference type="NCBI Taxonomy" id="196109"/>
    <lineage>
        <taxon>Eukaryota</taxon>
        <taxon>Fungi</taxon>
        <taxon>Dikarya</taxon>
        <taxon>Ascomycota</taxon>
        <taxon>Pezizomycotina</taxon>
        <taxon>Sordariomycetes</taxon>
        <taxon>Xylariomycetidae</taxon>
        <taxon>Xylariales</taxon>
        <taxon>Microdochiaceae</taxon>
        <taxon>Microdochium</taxon>
    </lineage>
</organism>
<dbReference type="PANTHER" id="PTHR11474">
    <property type="entry name" value="TYROSINASE FAMILY MEMBER"/>
    <property type="match status" value="1"/>
</dbReference>
<name>A0A136IMC1_9PEZI</name>
<protein>
    <recommendedName>
        <fullName evidence="3 4">Tyrosinase copper-binding domain-containing protein</fullName>
    </recommendedName>
</protein>